<dbReference type="AlphaFoldDB" id="A0A8J6CA89"/>
<comment type="caution">
    <text evidence="9">The sequence shown here is derived from an EMBL/GenBank/DDBJ whole genome shotgun (WGS) entry which is preliminary data.</text>
</comment>
<feature type="region of interest" description="Disordered" evidence="7">
    <location>
        <begin position="717"/>
        <end position="780"/>
    </location>
</feature>
<evidence type="ECO:0000256" key="6">
    <source>
        <dbReference type="ARBA" id="ARBA00023136"/>
    </source>
</evidence>
<keyword evidence="6 8" id="KW-0472">Membrane</keyword>
<sequence>MSAERGVHALLASHLLSAWGDQMWQFAVPVLIAELFDSPIAAAASFNAAVFGSCVVTVPALGAWLDRTERLGAVRTALLASNACIAAVCALLALLPRLAPPSRVGFGVACALALALSCAAEAMGRAKALALTRDWVVQLCATDGARLASLNIVMQRIDLCAKVLAPALVGVALGALGTVGAADGADARARRAARVRLGAVLVGAWNVLSLPAELALTAACYRAHRAQLARPCAADVAAAGDADGADARAHAEAQVHAHADGTVHAHVHGLQRHAHPTTPPAREHGGAHGGGRVHIDEWHIHARDEGSCAEAAITDARSSDASMRAADAPGHARSPPVERALGEMMASPAKGTCGRAGAPNGHVPAAPLRCWARGVAEPQWHEHGDELHAHAHDPDANVHVILLLSRADDSAPDVRARDTERGSGVAARAARGGGGGACAPCARAQTAARATGARWRAFFAHPVAGASVAFCLLFLTVLDNGTLVATYLLSQGVRPAVLGAAHAADAAAGLLGTVAFAPLVARLGGGVERAGLASIWAFWLTLAPAGALFAAAARARAGEPGDVGEARAASVRAQHALLGCMVCARAALWSFDLAHTQSMQQRVEAARRGAMGGCQVSLSNAAYVLVQLAALGARRPEQFGALLALSLGAVLAAALLYTVWFATVVRDGAGGSCCGQGGERARGAAGLRRSGASGGAHGGRYGAYGEAGARDGALRRAHEGDEEGADGGVQLEPWAPQSRQAQSAVAGKSDGPNTAEAAAAQRPVSAVDGPRCLANSGRPHGCSARALGEALVGAGALRSDAPTDAH</sequence>
<feature type="transmembrane region" description="Helical" evidence="8">
    <location>
        <begin position="44"/>
        <end position="65"/>
    </location>
</feature>
<evidence type="ECO:0000313" key="9">
    <source>
        <dbReference type="EMBL" id="KAG8460238.1"/>
    </source>
</evidence>
<evidence type="ECO:0000256" key="8">
    <source>
        <dbReference type="SAM" id="Phobius"/>
    </source>
</evidence>
<name>A0A8J6CA89_DIALT</name>
<accession>A0A8J6CA89</accession>
<reference evidence="9" key="1">
    <citation type="submission" date="2021-05" db="EMBL/GenBank/DDBJ databases">
        <title>The genome of the haptophyte Pavlova lutheri (Diacronema luteri, Pavlovales) - a model for lipid biosynthesis in eukaryotic algae.</title>
        <authorList>
            <person name="Hulatt C.J."/>
            <person name="Posewitz M.C."/>
        </authorList>
    </citation>
    <scope>NUCLEOTIDE SEQUENCE</scope>
    <source>
        <strain evidence="9">NIVA-4/92</strain>
    </source>
</reference>
<comment type="subcellular location">
    <subcellularLocation>
        <location evidence="1">Membrane</location>
        <topology evidence="1">Multi-pass membrane protein</topology>
    </subcellularLocation>
</comment>
<evidence type="ECO:0000313" key="10">
    <source>
        <dbReference type="Proteomes" id="UP000751190"/>
    </source>
</evidence>
<feature type="transmembrane region" description="Helical" evidence="8">
    <location>
        <begin position="202"/>
        <end position="221"/>
    </location>
</feature>
<evidence type="ECO:0000256" key="1">
    <source>
        <dbReference type="ARBA" id="ARBA00004141"/>
    </source>
</evidence>
<evidence type="ECO:0000256" key="4">
    <source>
        <dbReference type="ARBA" id="ARBA00022692"/>
    </source>
</evidence>
<dbReference type="PANTHER" id="PTHR11660:SF57">
    <property type="entry name" value="SOLUTE CARRIER FAMILY 40 MEMBER"/>
    <property type="match status" value="1"/>
</dbReference>
<evidence type="ECO:0000256" key="7">
    <source>
        <dbReference type="SAM" id="MobiDB-lite"/>
    </source>
</evidence>
<dbReference type="Proteomes" id="UP000751190">
    <property type="component" value="Unassembled WGS sequence"/>
</dbReference>
<keyword evidence="5 8" id="KW-1133">Transmembrane helix</keyword>
<dbReference type="SUPFAM" id="SSF103473">
    <property type="entry name" value="MFS general substrate transporter"/>
    <property type="match status" value="1"/>
</dbReference>
<keyword evidence="3" id="KW-0813">Transport</keyword>
<proteinExistence type="inferred from homology"/>
<dbReference type="GO" id="GO:0005381">
    <property type="term" value="F:iron ion transmembrane transporter activity"/>
    <property type="evidence" value="ECO:0007669"/>
    <property type="project" value="InterPro"/>
</dbReference>
<evidence type="ECO:0000256" key="3">
    <source>
        <dbReference type="ARBA" id="ARBA00022448"/>
    </source>
</evidence>
<dbReference type="PANTHER" id="PTHR11660">
    <property type="entry name" value="SOLUTE CARRIER FAMILY 40 MEMBER"/>
    <property type="match status" value="1"/>
</dbReference>
<feature type="transmembrane region" description="Helical" evidence="8">
    <location>
        <begin position="498"/>
        <end position="521"/>
    </location>
</feature>
<feature type="transmembrane region" description="Helical" evidence="8">
    <location>
        <begin position="163"/>
        <end position="182"/>
    </location>
</feature>
<dbReference type="EMBL" id="JAGTXO010000034">
    <property type="protein sequence ID" value="KAG8460238.1"/>
    <property type="molecule type" value="Genomic_DNA"/>
</dbReference>
<feature type="transmembrane region" description="Helical" evidence="8">
    <location>
        <begin position="104"/>
        <end position="123"/>
    </location>
</feature>
<gene>
    <name evidence="9" type="ORF">KFE25_004486</name>
</gene>
<dbReference type="OMA" id="HIDEWHI"/>
<keyword evidence="10" id="KW-1185">Reference proteome</keyword>
<dbReference type="InterPro" id="IPR036259">
    <property type="entry name" value="MFS_trans_sf"/>
</dbReference>
<keyword evidence="4 8" id="KW-0812">Transmembrane</keyword>
<feature type="transmembrane region" description="Helical" evidence="8">
    <location>
        <begin position="77"/>
        <end position="98"/>
    </location>
</feature>
<feature type="transmembrane region" description="Helical" evidence="8">
    <location>
        <begin position="458"/>
        <end position="478"/>
    </location>
</feature>
<protein>
    <recommendedName>
        <fullName evidence="11">Solute carrier family 40 protein</fullName>
    </recommendedName>
</protein>
<dbReference type="InterPro" id="IPR009716">
    <property type="entry name" value="Ferroportin-1"/>
</dbReference>
<evidence type="ECO:0000256" key="5">
    <source>
        <dbReference type="ARBA" id="ARBA00022989"/>
    </source>
</evidence>
<dbReference type="OrthoDB" id="648861at2759"/>
<evidence type="ECO:0008006" key="11">
    <source>
        <dbReference type="Google" id="ProtNLM"/>
    </source>
</evidence>
<dbReference type="Pfam" id="PF06963">
    <property type="entry name" value="FPN1"/>
    <property type="match status" value="2"/>
</dbReference>
<evidence type="ECO:0000256" key="2">
    <source>
        <dbReference type="ARBA" id="ARBA00006279"/>
    </source>
</evidence>
<comment type="similarity">
    <text evidence="2">Belongs to the ferroportin (FP) (TC 2.A.100) family. SLC40A subfamily.</text>
</comment>
<dbReference type="GO" id="GO:0016020">
    <property type="term" value="C:membrane"/>
    <property type="evidence" value="ECO:0007669"/>
    <property type="project" value="UniProtKB-SubCell"/>
</dbReference>
<feature type="transmembrane region" description="Helical" evidence="8">
    <location>
        <begin position="533"/>
        <end position="553"/>
    </location>
</feature>
<feature type="transmembrane region" description="Helical" evidence="8">
    <location>
        <begin position="639"/>
        <end position="662"/>
    </location>
</feature>
<organism evidence="9 10">
    <name type="scientific">Diacronema lutheri</name>
    <name type="common">Unicellular marine alga</name>
    <name type="synonym">Monochrysis lutheri</name>
    <dbReference type="NCBI Taxonomy" id="2081491"/>
    <lineage>
        <taxon>Eukaryota</taxon>
        <taxon>Haptista</taxon>
        <taxon>Haptophyta</taxon>
        <taxon>Pavlovophyceae</taxon>
        <taxon>Pavlovales</taxon>
        <taxon>Pavlovaceae</taxon>
        <taxon>Diacronema</taxon>
    </lineage>
</organism>